<accession>A0A6J1IU70</accession>
<keyword evidence="6" id="KW-0443">Lipid metabolism</keyword>
<name>A0A6J1IU70_CUCMA</name>
<dbReference type="GO" id="GO:0008374">
    <property type="term" value="F:O-acyltransferase activity"/>
    <property type="evidence" value="ECO:0007669"/>
    <property type="project" value="InterPro"/>
</dbReference>
<keyword evidence="11" id="KW-1185">Reference proteome</keyword>
<dbReference type="InterPro" id="IPR044851">
    <property type="entry name" value="Wax_synthase"/>
</dbReference>
<dbReference type="InterPro" id="IPR032805">
    <property type="entry name" value="Wax_synthase_dom"/>
</dbReference>
<evidence type="ECO:0000256" key="1">
    <source>
        <dbReference type="ARBA" id="ARBA00004141"/>
    </source>
</evidence>
<feature type="transmembrane region" description="Helical" evidence="9">
    <location>
        <begin position="313"/>
        <end position="331"/>
    </location>
</feature>
<evidence type="ECO:0000256" key="5">
    <source>
        <dbReference type="ARBA" id="ARBA00022989"/>
    </source>
</evidence>
<feature type="transmembrane region" description="Helical" evidence="9">
    <location>
        <begin position="53"/>
        <end position="71"/>
    </location>
</feature>
<dbReference type="PANTHER" id="PTHR31595:SF70">
    <property type="entry name" value="LONG-CHAIN-ALCOHOL O-FATTY-ACYLTRANSFERASE 3-RELATED"/>
    <property type="match status" value="1"/>
</dbReference>
<dbReference type="RefSeq" id="XP_022981522.1">
    <property type="nucleotide sequence ID" value="XM_023125754.1"/>
</dbReference>
<dbReference type="Pfam" id="PF13813">
    <property type="entry name" value="MBOAT_2"/>
    <property type="match status" value="1"/>
</dbReference>
<organism evidence="11 12">
    <name type="scientific">Cucurbita maxima</name>
    <name type="common">Pumpkin</name>
    <name type="synonym">Winter squash</name>
    <dbReference type="NCBI Taxonomy" id="3661"/>
    <lineage>
        <taxon>Eukaryota</taxon>
        <taxon>Viridiplantae</taxon>
        <taxon>Streptophyta</taxon>
        <taxon>Embryophyta</taxon>
        <taxon>Tracheophyta</taxon>
        <taxon>Spermatophyta</taxon>
        <taxon>Magnoliopsida</taxon>
        <taxon>eudicotyledons</taxon>
        <taxon>Gunneridae</taxon>
        <taxon>Pentapetalae</taxon>
        <taxon>rosids</taxon>
        <taxon>fabids</taxon>
        <taxon>Cucurbitales</taxon>
        <taxon>Cucurbitaceae</taxon>
        <taxon>Cucurbiteae</taxon>
        <taxon>Cucurbita</taxon>
    </lineage>
</organism>
<gene>
    <name evidence="12" type="primary">LOC111480612</name>
</gene>
<dbReference type="GO" id="GO:0006629">
    <property type="term" value="P:lipid metabolic process"/>
    <property type="evidence" value="ECO:0007669"/>
    <property type="project" value="UniProtKB-KW"/>
</dbReference>
<evidence type="ECO:0000256" key="6">
    <source>
        <dbReference type="ARBA" id="ARBA00023098"/>
    </source>
</evidence>
<reference evidence="12" key="1">
    <citation type="submission" date="2025-08" db="UniProtKB">
        <authorList>
            <consortium name="RefSeq"/>
        </authorList>
    </citation>
    <scope>IDENTIFICATION</scope>
    <source>
        <tissue evidence="12">Young leaves</tissue>
    </source>
</reference>
<feature type="transmembrane region" description="Helical" evidence="9">
    <location>
        <begin position="91"/>
        <end position="118"/>
    </location>
</feature>
<keyword evidence="5 9" id="KW-1133">Transmembrane helix</keyword>
<evidence type="ECO:0000256" key="4">
    <source>
        <dbReference type="ARBA" id="ARBA00022692"/>
    </source>
</evidence>
<keyword evidence="8" id="KW-0012">Acyltransferase</keyword>
<feature type="transmembrane region" description="Helical" evidence="9">
    <location>
        <begin position="168"/>
        <end position="188"/>
    </location>
</feature>
<keyword evidence="7 9" id="KW-0472">Membrane</keyword>
<feature type="transmembrane region" description="Helical" evidence="9">
    <location>
        <begin position="139"/>
        <end position="156"/>
    </location>
</feature>
<sequence length="360" mass="40957">MADGHSTLPPTSAAGNLMDGELSSLLQVWSIAIALICYSYYVASKIAKGLPRLLSLFPVLFIFLLLPLNLHSFHFGGPTAFFLAWLGNFKLLLFAFDLGPLTYLPLPSLLHFAAVLCLPIKIKKQKHPEESKNRRIVEPIVLSVKILLLAIIIRLYSYRNRMNPAMIFVLYCLHMYIGIEIVLALCSLPSRAMIGEPIEPQFNKPYLSTSLQDFWSRRWNLMVPSILRPAVYDPTRSLTSRIFRPKWAQFLAMVVTFAVSGLMHELMYYYFTRVAPTWEVTWFFVLHGVCTAAEVAAKAAVTGRKIRWRVPRVLSGPMTVGFLIATARWLMFPQLIRNGVVESTIGEYYVLVNFMKDKFV</sequence>
<comment type="subcellular location">
    <subcellularLocation>
        <location evidence="1">Membrane</location>
        <topology evidence="1">Multi-pass membrane protein</topology>
    </subcellularLocation>
</comment>
<dbReference type="PIRSF" id="PIRSF037006">
    <property type="entry name" value="Wax_synthase"/>
    <property type="match status" value="1"/>
</dbReference>
<dbReference type="InterPro" id="IPR017088">
    <property type="entry name" value="Wax_synthase_Magnoliopsida"/>
</dbReference>
<dbReference type="AlphaFoldDB" id="A0A6J1IU70"/>
<feature type="domain" description="Wax synthase" evidence="10">
    <location>
        <begin position="199"/>
        <end position="285"/>
    </location>
</feature>
<evidence type="ECO:0000313" key="12">
    <source>
        <dbReference type="RefSeq" id="XP_022981522.1"/>
    </source>
</evidence>
<keyword evidence="3" id="KW-0808">Transferase</keyword>
<evidence type="ECO:0000259" key="10">
    <source>
        <dbReference type="Pfam" id="PF13813"/>
    </source>
</evidence>
<evidence type="ECO:0000256" key="7">
    <source>
        <dbReference type="ARBA" id="ARBA00023136"/>
    </source>
</evidence>
<dbReference type="PANTHER" id="PTHR31595">
    <property type="entry name" value="LONG-CHAIN-ALCOHOL O-FATTY-ACYLTRANSFERASE 3-RELATED"/>
    <property type="match status" value="1"/>
</dbReference>
<comment type="similarity">
    <text evidence="2">Belongs to the wax synthase family.</text>
</comment>
<dbReference type="GeneID" id="111480612"/>
<protein>
    <submittedName>
        <fullName evidence="12">Probable long-chain-alcohol O-fatty-acyltransferase 5</fullName>
    </submittedName>
</protein>
<evidence type="ECO:0000313" key="11">
    <source>
        <dbReference type="Proteomes" id="UP000504608"/>
    </source>
</evidence>
<dbReference type="OrthoDB" id="1077582at2759"/>
<dbReference type="GO" id="GO:0016020">
    <property type="term" value="C:membrane"/>
    <property type="evidence" value="ECO:0007669"/>
    <property type="project" value="UniProtKB-SubCell"/>
</dbReference>
<evidence type="ECO:0000256" key="2">
    <source>
        <dbReference type="ARBA" id="ARBA00007282"/>
    </source>
</evidence>
<proteinExistence type="inferred from homology"/>
<keyword evidence="4 9" id="KW-0812">Transmembrane</keyword>
<dbReference type="KEGG" id="cmax:111480612"/>
<evidence type="ECO:0000256" key="9">
    <source>
        <dbReference type="SAM" id="Phobius"/>
    </source>
</evidence>
<evidence type="ECO:0000256" key="8">
    <source>
        <dbReference type="ARBA" id="ARBA00023315"/>
    </source>
</evidence>
<feature type="transmembrane region" description="Helical" evidence="9">
    <location>
        <begin position="282"/>
        <end position="301"/>
    </location>
</feature>
<evidence type="ECO:0000256" key="3">
    <source>
        <dbReference type="ARBA" id="ARBA00022679"/>
    </source>
</evidence>
<feature type="transmembrane region" description="Helical" evidence="9">
    <location>
        <begin position="22"/>
        <end position="41"/>
    </location>
</feature>
<dbReference type="Proteomes" id="UP000504608">
    <property type="component" value="Unplaced"/>
</dbReference>
<feature type="transmembrane region" description="Helical" evidence="9">
    <location>
        <begin position="250"/>
        <end position="270"/>
    </location>
</feature>